<dbReference type="GO" id="GO:0005739">
    <property type="term" value="C:mitochondrion"/>
    <property type="evidence" value="ECO:0007669"/>
    <property type="project" value="TreeGrafter"/>
</dbReference>
<accession>U5HHD2</accession>
<feature type="coiled-coil region" evidence="3">
    <location>
        <begin position="100"/>
        <end position="134"/>
    </location>
</feature>
<evidence type="ECO:0000313" key="6">
    <source>
        <dbReference type="Proteomes" id="UP000017200"/>
    </source>
</evidence>
<dbReference type="EMBL" id="GL541764">
    <property type="protein sequence ID" value="KDE03035.1"/>
    <property type="molecule type" value="Genomic_DNA"/>
</dbReference>
<dbReference type="EMBL" id="AEIJ01000777">
    <property type="status" value="NOT_ANNOTATED_CDS"/>
    <property type="molecule type" value="Genomic_DNA"/>
</dbReference>
<evidence type="ECO:0000256" key="3">
    <source>
        <dbReference type="SAM" id="Coils"/>
    </source>
</evidence>
<reference evidence="4 6" key="3">
    <citation type="journal article" date="2015" name="BMC Genomics">
        <title>Sex and parasites: genomic and transcriptomic analysis of Microbotryum lychnidis-dioicae, the biotrophic and plant-castrating anther smut fungus.</title>
        <authorList>
            <person name="Perlin M.H."/>
            <person name="Amselem J."/>
            <person name="Fontanillas E."/>
            <person name="Toh S.S."/>
            <person name="Chen Z."/>
            <person name="Goldberg J."/>
            <person name="Duplessis S."/>
            <person name="Henrissat B."/>
            <person name="Young S."/>
            <person name="Zeng Q."/>
            <person name="Aguileta G."/>
            <person name="Petit E."/>
            <person name="Badouin H."/>
            <person name="Andrews J."/>
            <person name="Razeeq D."/>
            <person name="Gabaldon T."/>
            <person name="Quesneville H."/>
            <person name="Giraud T."/>
            <person name="Hood M.E."/>
            <person name="Schultz D.J."/>
            <person name="Cuomo C.A."/>
        </authorList>
    </citation>
    <scope>NUCLEOTIDE SEQUENCE [LARGE SCALE GENOMIC DNA]</scope>
    <source>
        <strain evidence="4">P1A1 Lamole</strain>
        <strain evidence="6">p1A1 Lamole</strain>
    </source>
</reference>
<evidence type="ECO:0008006" key="7">
    <source>
        <dbReference type="Google" id="ProtNLM"/>
    </source>
</evidence>
<name>U5HHD2_USTV1</name>
<dbReference type="PANTHER" id="PTHR12499">
    <property type="entry name" value="OPTIC ATROPHY 3 PROTEIN OPA3"/>
    <property type="match status" value="1"/>
</dbReference>
<dbReference type="Proteomes" id="UP000017200">
    <property type="component" value="Unassembled WGS sequence"/>
</dbReference>
<keyword evidence="2 3" id="KW-0175">Coiled coil</keyword>
<gene>
    <name evidence="4" type="ORF">MVLG_06465</name>
</gene>
<sequence length="227" mass="25793">MASVKIASLFLRTLSKPIANRLKNQAKEHERFREMTISFAQFLHRSEMRMRVSLLGETHPVVVRPLNDARAIDAGANFISETFLFAFAASIILAENWRSRRAEGKRRDQVQDQLEAHEERLAQLSLDLEKERKERNEGLLREEKLENIVEQIVEIGIRGGFLVNPSPAWISHVHTGDMARSLERSDHAFAWSSNGQAASTVIAELEKLKNRPVRVDAASEVNDTKQS</sequence>
<dbReference type="GO" id="GO:0019216">
    <property type="term" value="P:regulation of lipid metabolic process"/>
    <property type="evidence" value="ECO:0007669"/>
    <property type="project" value="TreeGrafter"/>
</dbReference>
<protein>
    <recommendedName>
        <fullName evidence="7">OPA3-like protein</fullName>
    </recommendedName>
</protein>
<evidence type="ECO:0000256" key="1">
    <source>
        <dbReference type="ARBA" id="ARBA00007584"/>
    </source>
</evidence>
<organism evidence="4">
    <name type="scientific">Microbotryum lychnidis-dioicae (strain p1A1 Lamole / MvSl-1064)</name>
    <name type="common">Anther smut fungus</name>
    <dbReference type="NCBI Taxonomy" id="683840"/>
    <lineage>
        <taxon>Eukaryota</taxon>
        <taxon>Fungi</taxon>
        <taxon>Dikarya</taxon>
        <taxon>Basidiomycota</taxon>
        <taxon>Pucciniomycotina</taxon>
        <taxon>Microbotryomycetes</taxon>
        <taxon>Microbotryales</taxon>
        <taxon>Microbotryaceae</taxon>
        <taxon>Microbotryum</taxon>
    </lineage>
</organism>
<evidence type="ECO:0000256" key="2">
    <source>
        <dbReference type="ARBA" id="ARBA00023054"/>
    </source>
</evidence>
<dbReference type="EnsemblFungi" id="MVLG_06465T0">
    <property type="protein sequence ID" value="MVLG_06465T0"/>
    <property type="gene ID" value="MVLG_06465"/>
</dbReference>
<dbReference type="InterPro" id="IPR010754">
    <property type="entry name" value="OPA3-like"/>
</dbReference>
<reference evidence="6" key="1">
    <citation type="submission" date="2010-11" db="EMBL/GenBank/DDBJ databases">
        <title>The genome sequence of Microbotryum violaceum strain p1A1 Lamole.</title>
        <authorList>
            <person name="Cuomo C."/>
            <person name="Perlin M."/>
            <person name="Young S.K."/>
            <person name="Zeng Q."/>
            <person name="Gargeya S."/>
            <person name="Alvarado L."/>
            <person name="Berlin A."/>
            <person name="Chapman S.B."/>
            <person name="Chen Z."/>
            <person name="Freedman E."/>
            <person name="Gellesch M."/>
            <person name="Goldberg J."/>
            <person name="Griggs A."/>
            <person name="Gujja S."/>
            <person name="Heilman E."/>
            <person name="Heiman D."/>
            <person name="Howarth C."/>
            <person name="Mehta T."/>
            <person name="Neiman D."/>
            <person name="Pearson M."/>
            <person name="Roberts A."/>
            <person name="Saif S."/>
            <person name="Shea T."/>
            <person name="Shenoy N."/>
            <person name="Sisk P."/>
            <person name="Stolte C."/>
            <person name="Sykes S."/>
            <person name="White J."/>
            <person name="Yandava C."/>
            <person name="Haas B."/>
            <person name="Nusbaum C."/>
            <person name="Birren B."/>
        </authorList>
    </citation>
    <scope>NUCLEOTIDE SEQUENCE [LARGE SCALE GENOMIC DNA]</scope>
    <source>
        <strain evidence="6">p1A1 Lamole</strain>
    </source>
</reference>
<proteinExistence type="inferred from homology"/>
<reference evidence="4" key="2">
    <citation type="submission" date="2010-11" db="EMBL/GenBank/DDBJ databases">
        <authorList>
            <consortium name="The Broad Institute Genome Sequencing Platform"/>
            <person name="Earl A."/>
            <person name="Ward D."/>
            <person name="Feldgarden M."/>
            <person name="Gevers D."/>
            <person name="Butler R."/>
            <person name="Young S.K."/>
            <person name="Zeng Q."/>
            <person name="Gargeya S."/>
            <person name="Fitzgerald M."/>
            <person name="Haas B."/>
            <person name="Abouelleil A."/>
            <person name="Alvarado L."/>
            <person name="Arachchi H.M."/>
            <person name="Berlin A."/>
            <person name="Brown A."/>
            <person name="Chapman S.B."/>
            <person name="Chen Z."/>
            <person name="Dunbar C."/>
            <person name="Freedman E."/>
            <person name="Gearin G."/>
            <person name="Gellesch M."/>
            <person name="Goldberg J."/>
            <person name="Griggs A."/>
            <person name="Gujja S."/>
            <person name="Heilman E."/>
            <person name="Heiman D."/>
            <person name="Howarth C."/>
            <person name="Larson L."/>
            <person name="Lui A."/>
            <person name="MacDonald P.J.P."/>
            <person name="Mehta T."/>
            <person name="Montmayeur A."/>
            <person name="Murphy C."/>
            <person name="Neiman D."/>
            <person name="Pearson M."/>
            <person name="Priest M."/>
            <person name="Roberts A."/>
            <person name="Saif S."/>
            <person name="Shea T."/>
            <person name="Shenoy N."/>
            <person name="Sisk P."/>
            <person name="Stolte C."/>
            <person name="Sykes S."/>
            <person name="White J."/>
            <person name="Yandava C."/>
            <person name="Wortman J."/>
            <person name="Nusbaum C."/>
            <person name="Birren B."/>
        </authorList>
    </citation>
    <scope>NUCLEOTIDE SEQUENCE</scope>
    <source>
        <strain evidence="4">P1A1 Lamole</strain>
    </source>
</reference>
<dbReference type="HOGENOM" id="CLU_074707_1_1_1"/>
<dbReference type="Pfam" id="PF07047">
    <property type="entry name" value="OPA3"/>
    <property type="match status" value="1"/>
</dbReference>
<dbReference type="OrthoDB" id="2129069at2759"/>
<dbReference type="PANTHER" id="PTHR12499:SF0">
    <property type="entry name" value="OPTIC ATROPHY 3 PROTEIN"/>
    <property type="match status" value="1"/>
</dbReference>
<dbReference type="FunCoup" id="U5HHD2">
    <property type="interactions" value="232"/>
</dbReference>
<comment type="similarity">
    <text evidence="1">Belongs to the OPA3 family.</text>
</comment>
<evidence type="ECO:0000313" key="4">
    <source>
        <dbReference type="EMBL" id="KDE03035.1"/>
    </source>
</evidence>
<keyword evidence="6" id="KW-1185">Reference proteome</keyword>
<dbReference type="InParanoid" id="U5HHD2"/>
<dbReference type="AlphaFoldDB" id="U5HHD2"/>
<reference evidence="5" key="4">
    <citation type="submission" date="2015-06" db="UniProtKB">
        <authorList>
            <consortium name="EnsemblFungi"/>
        </authorList>
    </citation>
    <scope>IDENTIFICATION</scope>
</reference>
<evidence type="ECO:0000313" key="5">
    <source>
        <dbReference type="EnsemblFungi" id="MVLG_06465T0"/>
    </source>
</evidence>